<keyword evidence="2" id="KW-1185">Reference proteome</keyword>
<dbReference type="EMBL" id="CP076642">
    <property type="protein sequence ID" value="QXO15699.1"/>
    <property type="molecule type" value="Genomic_DNA"/>
</dbReference>
<proteinExistence type="predicted"/>
<protein>
    <recommendedName>
        <fullName evidence="3">Lipoprotein</fullName>
    </recommendedName>
</protein>
<dbReference type="Proteomes" id="UP000694232">
    <property type="component" value="Chromosome 2"/>
</dbReference>
<dbReference type="AlphaFoldDB" id="A0A975U5S6"/>
<reference evidence="1" key="1">
    <citation type="submission" date="2021-06" db="EMBL/GenBank/DDBJ databases">
        <title>Vibrio nov. sp., novel gut bacterium isolated from Yellow Sea oyster.</title>
        <authorList>
            <person name="Muhammad N."/>
            <person name="Nguyen T.H."/>
            <person name="Lee Y.-J."/>
            <person name="Ko J."/>
            <person name="Kim S.-G."/>
        </authorList>
    </citation>
    <scope>NUCLEOTIDE SEQUENCE</scope>
    <source>
        <strain evidence="1">OG9-811</strain>
    </source>
</reference>
<dbReference type="PROSITE" id="PS51257">
    <property type="entry name" value="PROKAR_LIPOPROTEIN"/>
    <property type="match status" value="1"/>
</dbReference>
<evidence type="ECO:0008006" key="3">
    <source>
        <dbReference type="Google" id="ProtNLM"/>
    </source>
</evidence>
<evidence type="ECO:0000313" key="2">
    <source>
        <dbReference type="Proteomes" id="UP000694232"/>
    </source>
</evidence>
<evidence type="ECO:0000313" key="1">
    <source>
        <dbReference type="EMBL" id="QXO15699.1"/>
    </source>
</evidence>
<dbReference type="KEGG" id="vos:KNV97_04610"/>
<gene>
    <name evidence="1" type="ORF">KNV97_04610</name>
</gene>
<organism evidence="1 2">
    <name type="scientific">Vibrio ostreae</name>
    <dbReference type="NCBI Taxonomy" id="2841925"/>
    <lineage>
        <taxon>Bacteria</taxon>
        <taxon>Pseudomonadati</taxon>
        <taxon>Pseudomonadota</taxon>
        <taxon>Gammaproteobacteria</taxon>
        <taxon>Vibrionales</taxon>
        <taxon>Vibrionaceae</taxon>
        <taxon>Vibrio</taxon>
    </lineage>
</organism>
<sequence>MKTSVIKTSVISLTLASVVGCSSQYRRVEEPVEGKFQQSLDQYQVNKQGWEIVFRQQGRYYSHLGIAESVSAKVMEQQGVMNYSYSGSNPDDCILFTVSTFGLLWAIDTLMWTAQFGTSNTSCWSQVIDTDPYPSWSRSYATGQYAHYYRLQQSVGPTVTYKNKPLSGRFVEPGVWRFENNQLPADFDIADVKLP</sequence>
<dbReference type="RefSeq" id="WP_218561648.1">
    <property type="nucleotide sequence ID" value="NZ_CP076642.1"/>
</dbReference>
<accession>A0A975U5S6</accession>
<name>A0A975U5S6_9VIBR</name>